<name>A0A1G2P4W0_9BACT</name>
<dbReference type="InterPro" id="IPR014721">
    <property type="entry name" value="Ribsml_uS5_D2-typ_fold_subgr"/>
</dbReference>
<dbReference type="InterPro" id="IPR000523">
    <property type="entry name" value="Mg_chelatse_chII-like_cat_dom"/>
</dbReference>
<proteinExistence type="inferred from homology"/>
<evidence type="ECO:0000256" key="3">
    <source>
        <dbReference type="ARBA" id="ARBA00022840"/>
    </source>
</evidence>
<dbReference type="SUPFAM" id="SSF52540">
    <property type="entry name" value="P-loop containing nucleoside triphosphate hydrolases"/>
    <property type="match status" value="1"/>
</dbReference>
<dbReference type="InterPro" id="IPR001208">
    <property type="entry name" value="MCM_dom"/>
</dbReference>
<evidence type="ECO:0000313" key="6">
    <source>
        <dbReference type="Proteomes" id="UP000176355"/>
    </source>
</evidence>
<comment type="similarity">
    <text evidence="1">Belongs to the Mg-chelatase subunits D/I family. ComM subfamily.</text>
</comment>
<evidence type="ECO:0000256" key="1">
    <source>
        <dbReference type="ARBA" id="ARBA00006354"/>
    </source>
</evidence>
<comment type="caution">
    <text evidence="5">The sequence shown here is derived from an EMBL/GenBank/DDBJ whole genome shotgun (WGS) entry which is preliminary data.</text>
</comment>
<dbReference type="Proteomes" id="UP000176355">
    <property type="component" value="Unassembled WGS sequence"/>
</dbReference>
<gene>
    <name evidence="5" type="ORF">A3G03_03350</name>
</gene>
<reference evidence="5 6" key="1">
    <citation type="journal article" date="2016" name="Nat. Commun.">
        <title>Thousands of microbial genomes shed light on interconnected biogeochemical processes in an aquifer system.</title>
        <authorList>
            <person name="Anantharaman K."/>
            <person name="Brown C.T."/>
            <person name="Hug L.A."/>
            <person name="Sharon I."/>
            <person name="Castelle C.J."/>
            <person name="Probst A.J."/>
            <person name="Thomas B.C."/>
            <person name="Singh A."/>
            <person name="Wilkins M.J."/>
            <person name="Karaoz U."/>
            <person name="Brodie E.L."/>
            <person name="Williams K.H."/>
            <person name="Hubbard S.S."/>
            <person name="Banfield J.F."/>
        </authorList>
    </citation>
    <scope>NUCLEOTIDE SEQUENCE [LARGE SCALE GENOMIC DNA]</scope>
</reference>
<dbReference type="AlphaFoldDB" id="A0A1G2P4W0"/>
<dbReference type="Pfam" id="PF13335">
    <property type="entry name" value="Mg_chelatase_C"/>
    <property type="match status" value="1"/>
</dbReference>
<dbReference type="PRINTS" id="PR01657">
    <property type="entry name" value="MCMFAMILY"/>
</dbReference>
<evidence type="ECO:0000313" key="5">
    <source>
        <dbReference type="EMBL" id="OHA43374.1"/>
    </source>
</evidence>
<feature type="domain" description="AAA+ ATPase" evidence="4">
    <location>
        <begin position="222"/>
        <end position="403"/>
    </location>
</feature>
<dbReference type="InterPro" id="IPR045006">
    <property type="entry name" value="CHLI-like"/>
</dbReference>
<dbReference type="SMART" id="SM00382">
    <property type="entry name" value="AAA"/>
    <property type="match status" value="1"/>
</dbReference>
<dbReference type="STRING" id="1802333.A3G03_03350"/>
<dbReference type="EMBL" id="MHSL01000025">
    <property type="protein sequence ID" value="OHA43374.1"/>
    <property type="molecule type" value="Genomic_DNA"/>
</dbReference>
<dbReference type="Pfam" id="PF13541">
    <property type="entry name" value="ChlI"/>
    <property type="match status" value="1"/>
</dbReference>
<dbReference type="GO" id="GO:0003677">
    <property type="term" value="F:DNA binding"/>
    <property type="evidence" value="ECO:0007669"/>
    <property type="project" value="InterPro"/>
</dbReference>
<evidence type="ECO:0000256" key="2">
    <source>
        <dbReference type="ARBA" id="ARBA00022741"/>
    </source>
</evidence>
<dbReference type="InterPro" id="IPR020568">
    <property type="entry name" value="Ribosomal_Su5_D2-typ_SF"/>
</dbReference>
<dbReference type="GO" id="GO:0005524">
    <property type="term" value="F:ATP binding"/>
    <property type="evidence" value="ECO:0007669"/>
    <property type="project" value="UniProtKB-KW"/>
</dbReference>
<dbReference type="PANTHER" id="PTHR32039:SF7">
    <property type="entry name" value="COMPETENCE PROTEIN COMM"/>
    <property type="match status" value="1"/>
</dbReference>
<dbReference type="Pfam" id="PF01078">
    <property type="entry name" value="Mg_chelatase"/>
    <property type="match status" value="1"/>
</dbReference>
<dbReference type="NCBIfam" id="TIGR00368">
    <property type="entry name" value="YifB family Mg chelatase-like AAA ATPase"/>
    <property type="match status" value="1"/>
</dbReference>
<dbReference type="Gene3D" id="3.40.50.300">
    <property type="entry name" value="P-loop containing nucleotide triphosphate hydrolases"/>
    <property type="match status" value="1"/>
</dbReference>
<dbReference type="InterPro" id="IPR027417">
    <property type="entry name" value="P-loop_NTPase"/>
</dbReference>
<keyword evidence="2" id="KW-0547">Nucleotide-binding</keyword>
<dbReference type="InterPro" id="IPR003593">
    <property type="entry name" value="AAA+_ATPase"/>
</dbReference>
<dbReference type="InterPro" id="IPR025158">
    <property type="entry name" value="Mg_chelat-rel_C"/>
</dbReference>
<dbReference type="InterPro" id="IPR004482">
    <property type="entry name" value="Mg_chelat-rel"/>
</dbReference>
<organism evidence="5 6">
    <name type="scientific">Candidatus Taylorbacteria bacterium RIFCSPLOWO2_12_FULL_44_15c</name>
    <dbReference type="NCBI Taxonomy" id="1802333"/>
    <lineage>
        <taxon>Bacteria</taxon>
        <taxon>Candidatus Tayloriibacteriota</taxon>
    </lineage>
</organism>
<keyword evidence="3" id="KW-0067">ATP-binding</keyword>
<dbReference type="PANTHER" id="PTHR32039">
    <property type="entry name" value="MAGNESIUM-CHELATASE SUBUNIT CHLI"/>
    <property type="match status" value="1"/>
</dbReference>
<dbReference type="CDD" id="cd00009">
    <property type="entry name" value="AAA"/>
    <property type="match status" value="1"/>
</dbReference>
<sequence length="518" mass="56683">MSFAKTYSAQTHFLKAKIVTTEVDLSKGLHAFSIVGLPDKAVEEAKDRISAAIKNTGFDSPKSQNQKVVIALAPAGLKKEGSAFDLSMALAYLLAKEKIGFNPDKKIFLGELSLQGDLRPITGVLPLAEEAAKRGFQELFVPTENAREAALIGNIKIFAANNLEGVIRHLDPKAILDGPKKFSLPLQPRTKPEENYGESAIDLSDIKGQQSGKRGLEIAAAGGHNIALWGPPGTGKTMLARALADILPPLSFEEMLEATAIYSVAGALENSLVTRRPFRSPHHTSSYVSLVGGGTFPKPGEVTLAHRGVLFLDEFPEFERRVIEALRQPLEDRIVSVSRARGSATFPADFILIAAMNPCPCGNYGSKEKPCTCLPTSLIHYRKKVSGPIADRIDMWIEVPRVSAKILSGKNESETSAEIKKKILAARQRQKTRFDKAKIKIQTNSQMNSRQLEKLAPIGERERAVLNAAAERLGLSARAYHRVIKLARTIADLANAEQIEENHLMEALQYRPKEIMTN</sequence>
<accession>A0A1G2P4W0</accession>
<evidence type="ECO:0000259" key="4">
    <source>
        <dbReference type="SMART" id="SM00382"/>
    </source>
</evidence>
<dbReference type="SUPFAM" id="SSF54211">
    <property type="entry name" value="Ribosomal protein S5 domain 2-like"/>
    <property type="match status" value="1"/>
</dbReference>
<protein>
    <submittedName>
        <fullName evidence="5">Magnesium chelatase</fullName>
    </submittedName>
</protein>
<dbReference type="Gene3D" id="3.30.230.10">
    <property type="match status" value="1"/>
</dbReference>